<name>A0A0L6VBL0_9BASI</name>
<reference evidence="1 2" key="1">
    <citation type="submission" date="2015-08" db="EMBL/GenBank/DDBJ databases">
        <title>Next Generation Sequencing and Analysis of the Genome of Puccinia sorghi L Schw, the Causal Agent of Maize Common Rust.</title>
        <authorList>
            <person name="Rochi L."/>
            <person name="Burguener G."/>
            <person name="Darino M."/>
            <person name="Turjanski A."/>
            <person name="Kreff E."/>
            <person name="Dieguez M.J."/>
            <person name="Sacco F."/>
        </authorList>
    </citation>
    <scope>NUCLEOTIDE SEQUENCE [LARGE SCALE GENOMIC DNA]</scope>
    <source>
        <strain evidence="1 2">RO10H11247</strain>
    </source>
</reference>
<protein>
    <submittedName>
        <fullName evidence="1">Uncharacterized protein</fullName>
    </submittedName>
</protein>
<evidence type="ECO:0000313" key="1">
    <source>
        <dbReference type="EMBL" id="KNZ57505.1"/>
    </source>
</evidence>
<sequence length="128" mass="14901">MDPMDLTHLVSIAAMWHHMFVDQPIRNTIYIQAQHVAFDCGPRWEPWNNHCIPHVWFFELFRISLADFDWLAEELRDNLAQDPIGRGQPLSIEAQVGVVLYQLSHGKLQTKHEANLSMQSSRSYAFAR</sequence>
<keyword evidence="2" id="KW-1185">Reference proteome</keyword>
<accession>A0A0L6VBL0</accession>
<proteinExistence type="predicted"/>
<comment type="caution">
    <text evidence="1">The sequence shown here is derived from an EMBL/GenBank/DDBJ whole genome shotgun (WGS) entry which is preliminary data.</text>
</comment>
<dbReference type="VEuPathDB" id="FungiDB:VP01_2140g6"/>
<gene>
    <name evidence="1" type="ORF">VP01_2140g6</name>
</gene>
<dbReference type="EMBL" id="LAVV01006993">
    <property type="protein sequence ID" value="KNZ57505.1"/>
    <property type="molecule type" value="Genomic_DNA"/>
</dbReference>
<evidence type="ECO:0000313" key="2">
    <source>
        <dbReference type="Proteomes" id="UP000037035"/>
    </source>
</evidence>
<dbReference type="AlphaFoldDB" id="A0A0L6VBL0"/>
<dbReference type="OrthoDB" id="2495083at2759"/>
<organism evidence="1 2">
    <name type="scientific">Puccinia sorghi</name>
    <dbReference type="NCBI Taxonomy" id="27349"/>
    <lineage>
        <taxon>Eukaryota</taxon>
        <taxon>Fungi</taxon>
        <taxon>Dikarya</taxon>
        <taxon>Basidiomycota</taxon>
        <taxon>Pucciniomycotina</taxon>
        <taxon>Pucciniomycetes</taxon>
        <taxon>Pucciniales</taxon>
        <taxon>Pucciniaceae</taxon>
        <taxon>Puccinia</taxon>
    </lineage>
</organism>
<dbReference type="Proteomes" id="UP000037035">
    <property type="component" value="Unassembled WGS sequence"/>
</dbReference>